<sequence length="125" mass="13904">MSLAIPLQGTHLFFLLPDDELISRLHCESESFKMDLILDVNTWLYPMDLAHAQVEYRLPRAWSAAVTQPTAPVRAVMAKVIAKQPQCGPTRLDKSALPSPPPPPDLENMNGQNTLEENARPAEMS</sequence>
<dbReference type="Pfam" id="PF03870">
    <property type="entry name" value="RNA_pol_Rpb8"/>
    <property type="match status" value="1"/>
</dbReference>
<gene>
    <name evidence="3" type="ORF">TMSB3V08_LOCUS6522</name>
</gene>
<comment type="function">
    <text evidence="1">DNA-dependent RNA polymerase catalyzes the transcription of DNA into RNA using the four ribonucleoside triphosphates as substrates. Common component of RNA polymerases I, II and III which synthesize ribosomal RNA precursors, mRNA precursors and many functional non-coding RNAs, and small RNAs, such as 5S rRNA and tRNAs, respectively.</text>
</comment>
<dbReference type="InterPro" id="IPR005570">
    <property type="entry name" value="RPABC3"/>
</dbReference>
<dbReference type="GO" id="GO:0006351">
    <property type="term" value="P:DNA-templated transcription"/>
    <property type="evidence" value="ECO:0007669"/>
    <property type="project" value="InterPro"/>
</dbReference>
<evidence type="ECO:0000256" key="1">
    <source>
        <dbReference type="ARBA" id="ARBA00044496"/>
    </source>
</evidence>
<evidence type="ECO:0000256" key="2">
    <source>
        <dbReference type="SAM" id="MobiDB-lite"/>
    </source>
</evidence>
<proteinExistence type="predicted"/>
<accession>A0A7R9E968</accession>
<organism evidence="3">
    <name type="scientific">Timema monikensis</name>
    <dbReference type="NCBI Taxonomy" id="170555"/>
    <lineage>
        <taxon>Eukaryota</taxon>
        <taxon>Metazoa</taxon>
        <taxon>Ecdysozoa</taxon>
        <taxon>Arthropoda</taxon>
        <taxon>Hexapoda</taxon>
        <taxon>Insecta</taxon>
        <taxon>Pterygota</taxon>
        <taxon>Neoptera</taxon>
        <taxon>Polyneoptera</taxon>
        <taxon>Phasmatodea</taxon>
        <taxon>Timematodea</taxon>
        <taxon>Timematoidea</taxon>
        <taxon>Timematidae</taxon>
        <taxon>Timema</taxon>
    </lineage>
</organism>
<feature type="region of interest" description="Disordered" evidence="2">
    <location>
        <begin position="86"/>
        <end position="125"/>
    </location>
</feature>
<reference evidence="3" key="1">
    <citation type="submission" date="2020-11" db="EMBL/GenBank/DDBJ databases">
        <authorList>
            <person name="Tran Van P."/>
        </authorList>
    </citation>
    <scope>NUCLEOTIDE SEQUENCE</scope>
</reference>
<dbReference type="AlphaFoldDB" id="A0A7R9E968"/>
<dbReference type="GO" id="GO:0003899">
    <property type="term" value="F:DNA-directed RNA polymerase activity"/>
    <property type="evidence" value="ECO:0007669"/>
    <property type="project" value="InterPro"/>
</dbReference>
<name>A0A7R9E968_9NEOP</name>
<evidence type="ECO:0000313" key="3">
    <source>
        <dbReference type="EMBL" id="CAD7429746.1"/>
    </source>
</evidence>
<dbReference type="Gene3D" id="2.40.50.140">
    <property type="entry name" value="Nucleic acid-binding proteins"/>
    <property type="match status" value="1"/>
</dbReference>
<dbReference type="InterPro" id="IPR012340">
    <property type="entry name" value="NA-bd_OB-fold"/>
</dbReference>
<protein>
    <submittedName>
        <fullName evidence="3">Uncharacterized protein</fullName>
    </submittedName>
</protein>
<dbReference type="EMBL" id="OB794195">
    <property type="protein sequence ID" value="CAD7429746.1"/>
    <property type="molecule type" value="Genomic_DNA"/>
</dbReference>